<organism evidence="2 3">
    <name type="scientific">Anaeramoeba flamelloides</name>
    <dbReference type="NCBI Taxonomy" id="1746091"/>
    <lineage>
        <taxon>Eukaryota</taxon>
        <taxon>Metamonada</taxon>
        <taxon>Anaeramoebidae</taxon>
        <taxon>Anaeramoeba</taxon>
    </lineage>
</organism>
<keyword evidence="1" id="KW-0812">Transmembrane</keyword>
<feature type="transmembrane region" description="Helical" evidence="1">
    <location>
        <begin position="7"/>
        <end position="26"/>
    </location>
</feature>
<keyword evidence="1" id="KW-1133">Transmembrane helix</keyword>
<evidence type="ECO:0000256" key="1">
    <source>
        <dbReference type="SAM" id="Phobius"/>
    </source>
</evidence>
<dbReference type="Proteomes" id="UP001150062">
    <property type="component" value="Unassembled WGS sequence"/>
</dbReference>
<dbReference type="EMBL" id="JAOAOG010000163">
    <property type="protein sequence ID" value="KAJ6244531.1"/>
    <property type="molecule type" value="Genomic_DNA"/>
</dbReference>
<feature type="transmembrane region" description="Helical" evidence="1">
    <location>
        <begin position="97"/>
        <end position="117"/>
    </location>
</feature>
<feature type="transmembrane region" description="Helical" evidence="1">
    <location>
        <begin position="207"/>
        <end position="231"/>
    </location>
</feature>
<sequence>MCWCFEASLSAFIVGVVVALIWGLYFKEWITLPFVLSYLQMQLTDAVLWLQNSECNKTNQITMFIGMTLLWSQPFWLIICLRYTGPKENRLRLQFPFWYALAFWVLFTFSTTLGTFFPEQFPGHTTSTEIFAGKISCGFKGPMGHLMWESPRRHGGEWYPSNYVYISLFFGSFFFHQPIQRGIFHFVWFFISHWVTFYKANFTNESGSFWCFVIAIQAASKILIIIFDFIYKKITKNHNQFIWKYIAFPRSENLQYKDRKQQKNK</sequence>
<evidence type="ECO:0000313" key="2">
    <source>
        <dbReference type="EMBL" id="KAJ6244531.1"/>
    </source>
</evidence>
<keyword evidence="3" id="KW-1185">Reference proteome</keyword>
<comment type="caution">
    <text evidence="2">The sequence shown here is derived from an EMBL/GenBank/DDBJ whole genome shotgun (WGS) entry which is preliminary data.</text>
</comment>
<reference evidence="2" key="1">
    <citation type="submission" date="2022-08" db="EMBL/GenBank/DDBJ databases">
        <title>Novel sulfate-reducing endosymbionts in the free-living metamonad Anaeramoeba.</title>
        <authorList>
            <person name="Jerlstrom-Hultqvist J."/>
            <person name="Cepicka I."/>
            <person name="Gallot-Lavallee L."/>
            <person name="Salas-Leiva D."/>
            <person name="Curtis B.A."/>
            <person name="Zahonova K."/>
            <person name="Pipaliya S."/>
            <person name="Dacks J."/>
            <person name="Roger A.J."/>
        </authorList>
    </citation>
    <scope>NUCLEOTIDE SEQUENCE</scope>
    <source>
        <strain evidence="2">Schooner1</strain>
    </source>
</reference>
<name>A0ABQ8YIX1_9EUKA</name>
<protein>
    <submittedName>
        <fullName evidence="2">Uncharacterized protein</fullName>
    </submittedName>
</protein>
<gene>
    <name evidence="2" type="ORF">M0813_21117</name>
</gene>
<feature type="transmembrane region" description="Helical" evidence="1">
    <location>
        <begin position="158"/>
        <end position="175"/>
    </location>
</feature>
<evidence type="ECO:0000313" key="3">
    <source>
        <dbReference type="Proteomes" id="UP001150062"/>
    </source>
</evidence>
<proteinExistence type="predicted"/>
<keyword evidence="1" id="KW-0472">Membrane</keyword>
<feature type="transmembrane region" description="Helical" evidence="1">
    <location>
        <begin position="182"/>
        <end position="201"/>
    </location>
</feature>
<accession>A0ABQ8YIX1</accession>
<feature type="transmembrane region" description="Helical" evidence="1">
    <location>
        <begin position="61"/>
        <end position="85"/>
    </location>
</feature>